<comment type="caution">
    <text evidence="1">The sequence shown here is derived from an EMBL/GenBank/DDBJ whole genome shotgun (WGS) entry which is preliminary data.</text>
</comment>
<reference evidence="1" key="1">
    <citation type="submission" date="2021-02" db="EMBL/GenBank/DDBJ databases">
        <authorList>
            <person name="Nowell W R."/>
        </authorList>
    </citation>
    <scope>NUCLEOTIDE SEQUENCE</scope>
</reference>
<name>A0A8S2XBV9_9BILA</name>
<evidence type="ECO:0000313" key="2">
    <source>
        <dbReference type="Proteomes" id="UP000681720"/>
    </source>
</evidence>
<gene>
    <name evidence="1" type="ORF">GIL414_LOCUS34092</name>
</gene>
<proteinExistence type="predicted"/>
<dbReference type="Proteomes" id="UP000681720">
    <property type="component" value="Unassembled WGS sequence"/>
</dbReference>
<organism evidence="1 2">
    <name type="scientific">Rotaria magnacalcarata</name>
    <dbReference type="NCBI Taxonomy" id="392030"/>
    <lineage>
        <taxon>Eukaryota</taxon>
        <taxon>Metazoa</taxon>
        <taxon>Spiralia</taxon>
        <taxon>Gnathifera</taxon>
        <taxon>Rotifera</taxon>
        <taxon>Eurotatoria</taxon>
        <taxon>Bdelloidea</taxon>
        <taxon>Philodinida</taxon>
        <taxon>Philodinidae</taxon>
        <taxon>Rotaria</taxon>
    </lineage>
</organism>
<protein>
    <submittedName>
        <fullName evidence="1">Uncharacterized protein</fullName>
    </submittedName>
</protein>
<accession>A0A8S2XBV9</accession>
<dbReference type="AlphaFoldDB" id="A0A8S2XBV9"/>
<sequence>LEKLLEDFPQDRDQLLSTQAISDLDNDEPFDNEVFTQKPLSQRKENVVKEKGSDLFKLYIEIALKRALLETEREILFLDERGVKETPGEISEARDLNPVLRKDFMLQA</sequence>
<feature type="non-terminal residue" evidence="1">
    <location>
        <position position="1"/>
    </location>
</feature>
<evidence type="ECO:0000313" key="1">
    <source>
        <dbReference type="EMBL" id="CAF4487324.1"/>
    </source>
</evidence>
<dbReference type="EMBL" id="CAJOBJ010077749">
    <property type="protein sequence ID" value="CAF4487324.1"/>
    <property type="molecule type" value="Genomic_DNA"/>
</dbReference>